<dbReference type="PANTHER" id="PTHR47197">
    <property type="entry name" value="PROTEIN NIRF"/>
    <property type="match status" value="1"/>
</dbReference>
<dbReference type="Gene3D" id="2.140.10.20">
    <property type="entry name" value="C-terminal (heme d1) domain of cytochrome cd1-nitrite reductase"/>
    <property type="match status" value="1"/>
</dbReference>
<keyword evidence="7" id="KW-0732">Signal</keyword>
<dbReference type="PANTHER" id="PTHR47197:SF3">
    <property type="entry name" value="DIHYDRO-HEME D1 DEHYDROGENASE"/>
    <property type="match status" value="1"/>
</dbReference>
<evidence type="ECO:0000256" key="7">
    <source>
        <dbReference type="SAM" id="SignalP"/>
    </source>
</evidence>
<dbReference type="OrthoDB" id="5290932at2"/>
<keyword evidence="10" id="KW-1185">Reference proteome</keyword>
<keyword evidence="3 6" id="KW-0479">Metal-binding</keyword>
<dbReference type="CDD" id="cd20777">
    <property type="entry name" value="8prop_heme-binding_NirN"/>
    <property type="match status" value="1"/>
</dbReference>
<organism evidence="9 10">
    <name type="scientific">Thiohalophilus thiocyanatoxydans</name>
    <dbReference type="NCBI Taxonomy" id="381308"/>
    <lineage>
        <taxon>Bacteria</taxon>
        <taxon>Pseudomonadati</taxon>
        <taxon>Pseudomonadota</taxon>
        <taxon>Gammaproteobacteria</taxon>
        <taxon>Thiohalomonadales</taxon>
        <taxon>Thiohalophilaceae</taxon>
        <taxon>Thiohalophilus</taxon>
    </lineage>
</organism>
<dbReference type="PROSITE" id="PS51007">
    <property type="entry name" value="CYTC"/>
    <property type="match status" value="1"/>
</dbReference>
<evidence type="ECO:0000313" key="10">
    <source>
        <dbReference type="Proteomes" id="UP000294914"/>
    </source>
</evidence>
<comment type="caution">
    <text evidence="9">The sequence shown here is derived from an EMBL/GenBank/DDBJ whole genome shotgun (WGS) entry which is preliminary data.</text>
</comment>
<dbReference type="InterPro" id="IPR008168">
    <property type="entry name" value="Cyt_C_IC"/>
</dbReference>
<keyword evidence="4" id="KW-0249">Electron transport</keyword>
<reference evidence="9 10" key="1">
    <citation type="submission" date="2019-03" db="EMBL/GenBank/DDBJ databases">
        <title>Genomic Encyclopedia of Type Strains, Phase IV (KMG-IV): sequencing the most valuable type-strain genomes for metagenomic binning, comparative biology and taxonomic classification.</title>
        <authorList>
            <person name="Goeker M."/>
        </authorList>
    </citation>
    <scope>NUCLEOTIDE SEQUENCE [LARGE SCALE GENOMIC DNA]</scope>
    <source>
        <strain evidence="9 10">DSM 16326</strain>
    </source>
</reference>
<proteinExistence type="predicted"/>
<dbReference type="InterPro" id="IPR009056">
    <property type="entry name" value="Cyt_c-like_dom"/>
</dbReference>
<keyword evidence="2 6" id="KW-0349">Heme</keyword>
<evidence type="ECO:0000256" key="6">
    <source>
        <dbReference type="PROSITE-ProRule" id="PRU00433"/>
    </source>
</evidence>
<dbReference type="InterPro" id="IPR051200">
    <property type="entry name" value="Host-pathogen_enzymatic-act"/>
</dbReference>
<dbReference type="AlphaFoldDB" id="A0A4V3H3F8"/>
<dbReference type="Pfam" id="PF02239">
    <property type="entry name" value="Cytochrom_D1"/>
    <property type="match status" value="2"/>
</dbReference>
<feature type="signal peptide" evidence="7">
    <location>
        <begin position="1"/>
        <end position="23"/>
    </location>
</feature>
<dbReference type="InterPro" id="IPR003143">
    <property type="entry name" value="Cyt_cd1_C_sf"/>
</dbReference>
<evidence type="ECO:0000256" key="3">
    <source>
        <dbReference type="ARBA" id="ARBA00022723"/>
    </source>
</evidence>
<evidence type="ECO:0000313" key="9">
    <source>
        <dbReference type="EMBL" id="TDX98213.1"/>
    </source>
</evidence>
<dbReference type="InterPro" id="IPR036909">
    <property type="entry name" value="Cyt_c-like_dom_sf"/>
</dbReference>
<keyword evidence="1" id="KW-0813">Transport</keyword>
<feature type="chain" id="PRO_5020230754" evidence="7">
    <location>
        <begin position="24"/>
        <end position="517"/>
    </location>
</feature>
<dbReference type="Pfam" id="PF13442">
    <property type="entry name" value="Cytochrome_CBB3"/>
    <property type="match status" value="1"/>
</dbReference>
<protein>
    <submittedName>
        <fullName evidence="9">Cbb3-type cytochrome c oxidase subunit III</fullName>
    </submittedName>
</protein>
<dbReference type="Gene3D" id="1.10.760.10">
    <property type="entry name" value="Cytochrome c-like domain"/>
    <property type="match status" value="1"/>
</dbReference>
<gene>
    <name evidence="9" type="ORF">EDC23_2697</name>
</gene>
<dbReference type="Proteomes" id="UP000294914">
    <property type="component" value="Unassembled WGS sequence"/>
</dbReference>
<dbReference type="SUPFAM" id="SSF46626">
    <property type="entry name" value="Cytochrome c"/>
    <property type="match status" value="1"/>
</dbReference>
<name>A0A4V3H3F8_9GAMM</name>
<dbReference type="GO" id="GO:0009055">
    <property type="term" value="F:electron transfer activity"/>
    <property type="evidence" value="ECO:0007669"/>
    <property type="project" value="InterPro"/>
</dbReference>
<evidence type="ECO:0000259" key="8">
    <source>
        <dbReference type="PROSITE" id="PS51007"/>
    </source>
</evidence>
<dbReference type="SUPFAM" id="SSF51004">
    <property type="entry name" value="C-terminal (heme d1) domain of cytochrome cd1-nitrite reductase"/>
    <property type="match status" value="1"/>
</dbReference>
<keyword evidence="5 6" id="KW-0408">Iron</keyword>
<evidence type="ECO:0000256" key="2">
    <source>
        <dbReference type="ARBA" id="ARBA00022617"/>
    </source>
</evidence>
<dbReference type="GO" id="GO:0005506">
    <property type="term" value="F:iron ion binding"/>
    <property type="evidence" value="ECO:0007669"/>
    <property type="project" value="InterPro"/>
</dbReference>
<evidence type="ECO:0000256" key="4">
    <source>
        <dbReference type="ARBA" id="ARBA00022982"/>
    </source>
</evidence>
<evidence type="ECO:0000256" key="1">
    <source>
        <dbReference type="ARBA" id="ARBA00022448"/>
    </source>
</evidence>
<sequence>MLPAVCRFLFVTTLGLITGLSSAAPVDKVYQQHCASCHAPTRLGGMGPALLPGNLKRLKTGEAAEVIRDGRAASQMPAFGDQLSEKQIEGLVDYIYTPLPSPPQWGQEEIEQSHQIHHQQAKLGNKPVFDADPLNLFIVVELGDHHATVLNGDTFEPIHRFETRFALHGGPKYSPSGRFVYFASRDGWISKFDMYNLKTVAEIRAGINTRNLAVSADGRYVMVGNYLPHTLVLLDAKDLTPIRIFDVEDKQGRSSRVSAVYTAPPRGSFIAALKDVKEVWEISYLDEPEPVATGYMHDYRYEEGYMDRGPFPLRRIVLDDYLDDFFFDQDYKHLIGAARNANNGQVVNLIVGRKIADIDLQGLPHLGSGISWEYEGRTVLATPNLKKGEVSIIDMQNWETIKRIKTHGPGFFMRSHKNSPYAWVDVFFGPNKDEVHIIDKATLEIVRTLKPEPGKTAAHVEFDRDGRHALLSIWDEEGYVIVYDAKTLEEVKRLPMNKPSGKYNVYNKTRYTEGTSH</sequence>
<feature type="domain" description="Cytochrome c" evidence="8">
    <location>
        <begin position="21"/>
        <end position="99"/>
    </location>
</feature>
<dbReference type="EMBL" id="SOQX01000009">
    <property type="protein sequence ID" value="TDX98213.1"/>
    <property type="molecule type" value="Genomic_DNA"/>
</dbReference>
<dbReference type="RefSeq" id="WP_134085245.1">
    <property type="nucleotide sequence ID" value="NZ_SOQX01000009.1"/>
</dbReference>
<dbReference type="InterPro" id="IPR011048">
    <property type="entry name" value="Haem_d1_sf"/>
</dbReference>
<dbReference type="PRINTS" id="PR00605">
    <property type="entry name" value="CYTCHROMECIC"/>
</dbReference>
<accession>A0A4V3H3F8</accession>
<evidence type="ECO:0000256" key="5">
    <source>
        <dbReference type="ARBA" id="ARBA00023004"/>
    </source>
</evidence>
<dbReference type="GO" id="GO:0020037">
    <property type="term" value="F:heme binding"/>
    <property type="evidence" value="ECO:0007669"/>
    <property type="project" value="InterPro"/>
</dbReference>